<feature type="compositionally biased region" description="Low complexity" evidence="11">
    <location>
        <begin position="397"/>
        <end position="408"/>
    </location>
</feature>
<keyword evidence="2" id="KW-0813">Transport</keyword>
<dbReference type="GO" id="GO:0015914">
    <property type="term" value="P:phospholipid transport"/>
    <property type="evidence" value="ECO:0007669"/>
    <property type="project" value="TreeGrafter"/>
</dbReference>
<evidence type="ECO:0000256" key="3">
    <source>
        <dbReference type="ARBA" id="ARBA00022452"/>
    </source>
</evidence>
<dbReference type="OrthoDB" id="17927at2759"/>
<gene>
    <name evidence="10" type="primary">MDM34</name>
    <name evidence="13" type="ORF">BU26DRAFT_241181</name>
</gene>
<evidence type="ECO:0000256" key="9">
    <source>
        <dbReference type="ARBA" id="ARBA00023136"/>
    </source>
</evidence>
<comment type="subcellular location">
    <subcellularLocation>
        <location evidence="1">Membrane</location>
    </subcellularLocation>
    <subcellularLocation>
        <location evidence="10">Mitochondrion outer membrane</location>
        <topology evidence="10">Multi-pass membrane protein</topology>
    </subcellularLocation>
    <text evidence="10">The ERMES/MDM complex localizes to a few discrete foci (around 10 per single cell), that represent mitochondria-endoplasmic reticulum junctions. These foci are often found next to mtDNA nucleoids.</text>
</comment>
<dbReference type="CDD" id="cd21673">
    <property type="entry name" value="SMP_Mdm34"/>
    <property type="match status" value="1"/>
</dbReference>
<keyword evidence="4 10" id="KW-0812">Transmembrane</keyword>
<keyword evidence="3 10" id="KW-1134">Transmembrane beta strand</keyword>
<feature type="region of interest" description="Disordered" evidence="11">
    <location>
        <begin position="315"/>
        <end position="346"/>
    </location>
</feature>
<evidence type="ECO:0000256" key="7">
    <source>
        <dbReference type="ARBA" id="ARBA00023121"/>
    </source>
</evidence>
<reference evidence="13" key="1">
    <citation type="journal article" date="2020" name="Stud. Mycol.">
        <title>101 Dothideomycetes genomes: a test case for predicting lifestyles and emergence of pathogens.</title>
        <authorList>
            <person name="Haridas S."/>
            <person name="Albert R."/>
            <person name="Binder M."/>
            <person name="Bloem J."/>
            <person name="Labutti K."/>
            <person name="Salamov A."/>
            <person name="Andreopoulos B."/>
            <person name="Baker S."/>
            <person name="Barry K."/>
            <person name="Bills G."/>
            <person name="Bluhm B."/>
            <person name="Cannon C."/>
            <person name="Castanera R."/>
            <person name="Culley D."/>
            <person name="Daum C."/>
            <person name="Ezra D."/>
            <person name="Gonzalez J."/>
            <person name="Henrissat B."/>
            <person name="Kuo A."/>
            <person name="Liang C."/>
            <person name="Lipzen A."/>
            <person name="Lutzoni F."/>
            <person name="Magnuson J."/>
            <person name="Mondo S."/>
            <person name="Nolan M."/>
            <person name="Ohm R."/>
            <person name="Pangilinan J."/>
            <person name="Park H.-J."/>
            <person name="Ramirez L."/>
            <person name="Alfaro M."/>
            <person name="Sun H."/>
            <person name="Tritt A."/>
            <person name="Yoshinaga Y."/>
            <person name="Zwiers L.-H."/>
            <person name="Turgeon B."/>
            <person name="Goodwin S."/>
            <person name="Spatafora J."/>
            <person name="Crous P."/>
            <person name="Grigoriev I."/>
        </authorList>
    </citation>
    <scope>NUCLEOTIDE SEQUENCE</scope>
    <source>
        <strain evidence="13">CBS 122368</strain>
    </source>
</reference>
<dbReference type="InterPro" id="IPR058825">
    <property type="entry name" value="MDM34_N"/>
</dbReference>
<feature type="compositionally biased region" description="Polar residues" evidence="11">
    <location>
        <begin position="387"/>
        <end position="396"/>
    </location>
</feature>
<dbReference type="InterPro" id="IPR031468">
    <property type="entry name" value="SMP_LBD"/>
</dbReference>
<dbReference type="GO" id="GO:0008289">
    <property type="term" value="F:lipid binding"/>
    <property type="evidence" value="ECO:0007669"/>
    <property type="project" value="UniProtKB-KW"/>
</dbReference>
<dbReference type="GO" id="GO:0032865">
    <property type="term" value="C:ERMES complex"/>
    <property type="evidence" value="ECO:0007669"/>
    <property type="project" value="UniProtKB-UniRule"/>
</dbReference>
<comment type="function">
    <text evidence="10">Component of the ERMES/MDM complex, which serves as a molecular tether to connect the endoplasmic reticulum (ER) and mitochondria. Components of this complex are involved in the control of mitochondrial shape and protein biogenesis, and function in nonvesicular lipid trafficking between the ER and mitochondria. MDM34 is required for the interaction of the ER-resident membrane protein MMM1 and the outer mitochondrial membrane-resident beta-barrel protein MDM10.</text>
</comment>
<feature type="compositionally biased region" description="Basic and acidic residues" evidence="11">
    <location>
        <begin position="373"/>
        <end position="384"/>
    </location>
</feature>
<keyword evidence="14" id="KW-1185">Reference proteome</keyword>
<feature type="compositionally biased region" description="Basic and acidic residues" evidence="11">
    <location>
        <begin position="556"/>
        <end position="578"/>
    </location>
</feature>
<accession>A0A6A6IN41</accession>
<comment type="similarity">
    <text evidence="10">Belongs to the MDM34 family.</text>
</comment>
<evidence type="ECO:0000313" key="13">
    <source>
        <dbReference type="EMBL" id="KAF2251657.1"/>
    </source>
</evidence>
<evidence type="ECO:0000259" key="12">
    <source>
        <dbReference type="PROSITE" id="PS51847"/>
    </source>
</evidence>
<feature type="compositionally biased region" description="Low complexity" evidence="11">
    <location>
        <begin position="455"/>
        <end position="466"/>
    </location>
</feature>
<dbReference type="InterPro" id="IPR027536">
    <property type="entry name" value="MDM34"/>
</dbReference>
<comment type="subunit">
    <text evidence="10">Component of the ER-mitochondria encounter structure (ERMES) or MDM complex, composed of MMM1, MDM10, MDM12 and MDM34.</text>
</comment>
<feature type="compositionally biased region" description="Polar residues" evidence="11">
    <location>
        <begin position="337"/>
        <end position="346"/>
    </location>
</feature>
<evidence type="ECO:0000256" key="4">
    <source>
        <dbReference type="ARBA" id="ARBA00022692"/>
    </source>
</evidence>
<dbReference type="GO" id="GO:1990456">
    <property type="term" value="P:mitochondrion-endoplasmic reticulum membrane tethering"/>
    <property type="evidence" value="ECO:0007669"/>
    <property type="project" value="TreeGrafter"/>
</dbReference>
<evidence type="ECO:0000256" key="10">
    <source>
        <dbReference type="HAMAP-Rule" id="MF_03105"/>
    </source>
</evidence>
<feature type="compositionally biased region" description="Low complexity" evidence="11">
    <location>
        <begin position="317"/>
        <end position="336"/>
    </location>
</feature>
<protein>
    <recommendedName>
        <fullName evidence="10">Mitochondrial distribution and morphology protein 34</fullName>
    </recommendedName>
</protein>
<proteinExistence type="inferred from homology"/>
<dbReference type="PANTHER" id="PTHR28185:SF1">
    <property type="entry name" value="MITOCHONDRIAL DISTRIBUTION AND MORPHOLOGY PROTEIN 34"/>
    <property type="match status" value="1"/>
</dbReference>
<keyword evidence="7" id="KW-0446">Lipid-binding</keyword>
<name>A0A6A6IN41_9PLEO</name>
<dbReference type="PANTHER" id="PTHR28185">
    <property type="entry name" value="MITOCHONDRIAL DISTRIBUTION AND MORPHOLOGY PROTEIN 34"/>
    <property type="match status" value="1"/>
</dbReference>
<evidence type="ECO:0000313" key="14">
    <source>
        <dbReference type="Proteomes" id="UP000800094"/>
    </source>
</evidence>
<dbReference type="EMBL" id="ML987192">
    <property type="protein sequence ID" value="KAF2251657.1"/>
    <property type="molecule type" value="Genomic_DNA"/>
</dbReference>
<dbReference type="GO" id="GO:0007005">
    <property type="term" value="P:mitochondrion organization"/>
    <property type="evidence" value="ECO:0007669"/>
    <property type="project" value="InterPro"/>
</dbReference>
<dbReference type="HAMAP" id="MF_03105">
    <property type="entry name" value="Mdm34"/>
    <property type="match status" value="1"/>
</dbReference>
<evidence type="ECO:0000256" key="1">
    <source>
        <dbReference type="ARBA" id="ARBA00004370"/>
    </source>
</evidence>
<comment type="domain">
    <text evidence="10">Lacks alpha-helical transmembrane segments, suggesting that it resides in the membrane via beta-sheet conformations similar to those predicted for other outer membrane proteins and porin.</text>
</comment>
<feature type="region of interest" description="Disordered" evidence="11">
    <location>
        <begin position="358"/>
        <end position="611"/>
    </location>
</feature>
<dbReference type="PROSITE" id="PS51847">
    <property type="entry name" value="SMP"/>
    <property type="match status" value="1"/>
</dbReference>
<sequence>MAFNFNWSPLIADTSRARDMLTTALNKSPKPPIIVDDIIVTELNLGSTPPELEILEIGDLAEDRFRGIFKMQYTGDAFLTLKTKVQANPLNTYLSTKPDFASPQPLAASSGLTIPLQITLSDIRLSGFVILVFSKQKGVTLVFRNDPLESLKVSSTFDSIPFVRDYLQKEIEGQLRVLFMEDLPAIIHRLSLRLWSPEYQELEAETEERLEGSKDTTAPIDPLSAPPQDAVDAFGNPIDASQTSNLSIDSASEMHASFSQKNILRLAALSESQRTLSLFTPSIREAVFRAWATQPDRPDSGAATPALTQSSLSRIQSTFGSTKSNSSSVASGSTGNETYSSRPTLVSQHSAAAGLSLGANRARGHHMRRPKKRVVDLRKNRDGGESSGVSTGANTPSASATVSETASVILEDREKEEELLTPPKSPAMPGLRFESKHGNLDAGEPSRLPQNSESLLPVAPLLADPPKISKSKQRAQAPLQPPEPEKKRSHSSRPPLSRNRLRSTQQATSPLLRSLSFEKVSTLSAHSKLPMSPGSYAESTSSSGGGILETAWMQKMMREVARKVQEEKEREASRDRRPPPPQQPQSLKAQPAGIWAGTEEDMETPPPAYVA</sequence>
<evidence type="ECO:0000256" key="5">
    <source>
        <dbReference type="ARBA" id="ARBA00022787"/>
    </source>
</evidence>
<dbReference type="Pfam" id="PF26545">
    <property type="entry name" value="Mdm34_N"/>
    <property type="match status" value="1"/>
</dbReference>
<keyword evidence="8 10" id="KW-0496">Mitochondrion</keyword>
<evidence type="ECO:0000256" key="6">
    <source>
        <dbReference type="ARBA" id="ARBA00023055"/>
    </source>
</evidence>
<keyword evidence="5 10" id="KW-1000">Mitochondrion outer membrane</keyword>
<keyword evidence="9 10" id="KW-0472">Membrane</keyword>
<dbReference type="Proteomes" id="UP000800094">
    <property type="component" value="Unassembled WGS sequence"/>
</dbReference>
<evidence type="ECO:0000256" key="8">
    <source>
        <dbReference type="ARBA" id="ARBA00023128"/>
    </source>
</evidence>
<evidence type="ECO:0000256" key="11">
    <source>
        <dbReference type="SAM" id="MobiDB-lite"/>
    </source>
</evidence>
<dbReference type="AlphaFoldDB" id="A0A6A6IN41"/>
<evidence type="ECO:0000256" key="2">
    <source>
        <dbReference type="ARBA" id="ARBA00022448"/>
    </source>
</evidence>
<keyword evidence="6" id="KW-0445">Lipid transport</keyword>
<feature type="compositionally biased region" description="Basic residues" evidence="11">
    <location>
        <begin position="362"/>
        <end position="372"/>
    </location>
</feature>
<organism evidence="13 14">
    <name type="scientific">Trematosphaeria pertusa</name>
    <dbReference type="NCBI Taxonomy" id="390896"/>
    <lineage>
        <taxon>Eukaryota</taxon>
        <taxon>Fungi</taxon>
        <taxon>Dikarya</taxon>
        <taxon>Ascomycota</taxon>
        <taxon>Pezizomycotina</taxon>
        <taxon>Dothideomycetes</taxon>
        <taxon>Pleosporomycetidae</taxon>
        <taxon>Pleosporales</taxon>
        <taxon>Massarineae</taxon>
        <taxon>Trematosphaeriaceae</taxon>
        <taxon>Trematosphaeria</taxon>
    </lineage>
</organism>
<feature type="domain" description="SMP-LTD" evidence="12">
    <location>
        <begin position="1"/>
        <end position="205"/>
    </location>
</feature>